<dbReference type="PATRIC" id="fig|1114856.3.peg.1282"/>
<protein>
    <recommendedName>
        <fullName evidence="3">Ribbon-helix-helix protein CopG domain-containing protein</fullName>
    </recommendedName>
</protein>
<comment type="caution">
    <text evidence="1">The sequence shown here is derived from an EMBL/GenBank/DDBJ whole genome shotgun (WGS) entry which is preliminary data.</text>
</comment>
<organism evidence="1 2">
    <name type="scientific">Natronorubrum tibetense GA33</name>
    <dbReference type="NCBI Taxonomy" id="1114856"/>
    <lineage>
        <taxon>Archaea</taxon>
        <taxon>Methanobacteriati</taxon>
        <taxon>Methanobacteriota</taxon>
        <taxon>Stenosarchaea group</taxon>
        <taxon>Halobacteria</taxon>
        <taxon>Halobacteriales</taxon>
        <taxon>Natrialbaceae</taxon>
        <taxon>Natronorubrum</taxon>
    </lineage>
</organism>
<evidence type="ECO:0000313" key="2">
    <source>
        <dbReference type="Proteomes" id="UP000011599"/>
    </source>
</evidence>
<dbReference type="AlphaFoldDB" id="L9W0B6"/>
<dbReference type="OrthoDB" id="330467at2157"/>
<dbReference type="eggNOG" id="arCOG03939">
    <property type="taxonomic scope" value="Archaea"/>
</dbReference>
<dbReference type="RefSeq" id="WP_006089052.1">
    <property type="nucleotide sequence ID" value="NZ_AOHW01000022.1"/>
</dbReference>
<reference evidence="1 2" key="1">
    <citation type="journal article" date="2014" name="PLoS Genet.">
        <title>Phylogenetically driven sequencing of extremely halophilic archaea reveals strategies for static and dynamic osmo-response.</title>
        <authorList>
            <person name="Becker E.A."/>
            <person name="Seitzer P.M."/>
            <person name="Tritt A."/>
            <person name="Larsen D."/>
            <person name="Krusor M."/>
            <person name="Yao A.I."/>
            <person name="Wu D."/>
            <person name="Madern D."/>
            <person name="Eisen J.A."/>
            <person name="Darling A.E."/>
            <person name="Facciotti M.T."/>
        </authorList>
    </citation>
    <scope>NUCLEOTIDE SEQUENCE [LARGE SCALE GENOMIC DNA]</scope>
    <source>
        <strain evidence="1 2">GA33</strain>
    </source>
</reference>
<evidence type="ECO:0008006" key="3">
    <source>
        <dbReference type="Google" id="ProtNLM"/>
    </source>
</evidence>
<accession>L9W0B6</accession>
<evidence type="ECO:0000313" key="1">
    <source>
        <dbReference type="EMBL" id="ELY42895.1"/>
    </source>
</evidence>
<dbReference type="Proteomes" id="UP000011599">
    <property type="component" value="Unassembled WGS sequence"/>
</dbReference>
<sequence length="100" mass="11176">MSSNPSRVQFRAPDELVERANILATALETEREDILATALREYLDDAVCDDEIEQEIAAAYYDAAITDEQLASLVGRAQATNFRALKRQLKPSYVDEIADL</sequence>
<proteinExistence type="predicted"/>
<dbReference type="EMBL" id="AOHW01000022">
    <property type="protein sequence ID" value="ELY42895.1"/>
    <property type="molecule type" value="Genomic_DNA"/>
</dbReference>
<gene>
    <name evidence="1" type="ORF">C496_06162</name>
</gene>
<name>L9W0B6_9EURY</name>
<keyword evidence="2" id="KW-1185">Reference proteome</keyword>